<dbReference type="SUPFAM" id="SSF46894">
    <property type="entry name" value="C-terminal effector domain of the bipartite response regulators"/>
    <property type="match status" value="1"/>
</dbReference>
<accession>A0ABS1DXT0</accession>
<dbReference type="PANTHER" id="PTHR43214">
    <property type="entry name" value="TWO-COMPONENT RESPONSE REGULATOR"/>
    <property type="match status" value="1"/>
</dbReference>
<dbReference type="SMART" id="SM00421">
    <property type="entry name" value="HTH_LUXR"/>
    <property type="match status" value="1"/>
</dbReference>
<evidence type="ECO:0000256" key="1">
    <source>
        <dbReference type="ARBA" id="ARBA00022553"/>
    </source>
</evidence>
<dbReference type="RefSeq" id="WP_200379627.1">
    <property type="nucleotide sequence ID" value="NZ_NRRU01000085.1"/>
</dbReference>
<dbReference type="InterPro" id="IPR000792">
    <property type="entry name" value="Tscrpt_reg_LuxR_C"/>
</dbReference>
<dbReference type="PANTHER" id="PTHR43214:SF43">
    <property type="entry name" value="TWO-COMPONENT RESPONSE REGULATOR"/>
    <property type="match status" value="1"/>
</dbReference>
<dbReference type="PROSITE" id="PS50110">
    <property type="entry name" value="RESPONSE_REGULATORY"/>
    <property type="match status" value="1"/>
</dbReference>
<dbReference type="Gene3D" id="3.40.50.2300">
    <property type="match status" value="1"/>
</dbReference>
<dbReference type="CDD" id="cd17535">
    <property type="entry name" value="REC_NarL-like"/>
    <property type="match status" value="1"/>
</dbReference>
<comment type="caution">
    <text evidence="6">The sequence shown here is derived from an EMBL/GenBank/DDBJ whole genome shotgun (WGS) entry which is preliminary data.</text>
</comment>
<dbReference type="CDD" id="cd06170">
    <property type="entry name" value="LuxR_C_like"/>
    <property type="match status" value="1"/>
</dbReference>
<sequence>MNDHVIHVLIVDDHAVVRSGYRTYLEQMGGFEVVAEADNAAEAYAQYKRCQPDIVIMDIMMPGASGIDASRRILAFDRDARILVFSMYVEPIVVRQALGLGVRGMLSKDSAPEQLCEAAIAVARGQRYLGGELAMAMAFSPRSPRAEIVEKLSGREFEIFQMLVSGASIDDIAQALNLSSKTVANRLSQIRQKLDANSDIQLVRMAAAIGIVSWIPAPGSRPGGD</sequence>
<dbReference type="InterPro" id="IPR001789">
    <property type="entry name" value="Sig_transdc_resp-reg_receiver"/>
</dbReference>
<reference evidence="6" key="1">
    <citation type="submission" date="2017-08" db="EMBL/GenBank/DDBJ databases">
        <authorList>
            <person name="Imhoff J.F."/>
            <person name="Rahn T."/>
            <person name="Kuenzel S."/>
            <person name="Neulinger S.C."/>
        </authorList>
    </citation>
    <scope>NUCLEOTIDE SEQUENCE</scope>
    <source>
        <strain evidence="6">IM 151</strain>
    </source>
</reference>
<dbReference type="Pfam" id="PF00072">
    <property type="entry name" value="Response_reg"/>
    <property type="match status" value="1"/>
</dbReference>
<evidence type="ECO:0000313" key="6">
    <source>
        <dbReference type="EMBL" id="MBK1714882.1"/>
    </source>
</evidence>
<reference evidence="6" key="2">
    <citation type="journal article" date="2020" name="Microorganisms">
        <title>Osmotic Adaptation and Compatible Solute Biosynthesis of Phototrophic Bacteria as Revealed from Genome Analyses.</title>
        <authorList>
            <person name="Imhoff J.F."/>
            <person name="Rahn T."/>
            <person name="Kunzel S."/>
            <person name="Keller A."/>
            <person name="Neulinger S.C."/>
        </authorList>
    </citation>
    <scope>NUCLEOTIDE SEQUENCE</scope>
    <source>
        <strain evidence="6">IM 151</strain>
    </source>
</reference>
<dbReference type="PRINTS" id="PR00038">
    <property type="entry name" value="HTHLUXR"/>
</dbReference>
<evidence type="ECO:0000256" key="2">
    <source>
        <dbReference type="ARBA" id="ARBA00023125"/>
    </source>
</evidence>
<keyword evidence="1 3" id="KW-0597">Phosphoprotein</keyword>
<feature type="modified residue" description="4-aspartylphosphate" evidence="3">
    <location>
        <position position="58"/>
    </location>
</feature>
<dbReference type="InterPro" id="IPR016032">
    <property type="entry name" value="Sig_transdc_resp-reg_C-effctor"/>
</dbReference>
<evidence type="ECO:0000259" key="4">
    <source>
        <dbReference type="PROSITE" id="PS50043"/>
    </source>
</evidence>
<dbReference type="EMBL" id="NRRU01000085">
    <property type="protein sequence ID" value="MBK1714882.1"/>
    <property type="molecule type" value="Genomic_DNA"/>
</dbReference>
<dbReference type="SUPFAM" id="SSF52172">
    <property type="entry name" value="CheY-like"/>
    <property type="match status" value="1"/>
</dbReference>
<dbReference type="Pfam" id="PF00196">
    <property type="entry name" value="GerE"/>
    <property type="match status" value="1"/>
</dbReference>
<keyword evidence="7" id="KW-1185">Reference proteome</keyword>
<organism evidence="6 7">
    <name type="scientific">Rubrivivax gelatinosus</name>
    <name type="common">Rhodocyclus gelatinosus</name>
    <name type="synonym">Rhodopseudomonas gelatinosa</name>
    <dbReference type="NCBI Taxonomy" id="28068"/>
    <lineage>
        <taxon>Bacteria</taxon>
        <taxon>Pseudomonadati</taxon>
        <taxon>Pseudomonadota</taxon>
        <taxon>Betaproteobacteria</taxon>
        <taxon>Burkholderiales</taxon>
        <taxon>Sphaerotilaceae</taxon>
        <taxon>Rubrivivax</taxon>
    </lineage>
</organism>
<protein>
    <submittedName>
        <fullName evidence="6">DNA-binding response regulator</fullName>
    </submittedName>
</protein>
<evidence type="ECO:0000259" key="5">
    <source>
        <dbReference type="PROSITE" id="PS50110"/>
    </source>
</evidence>
<gene>
    <name evidence="6" type="ORF">CKO43_19150</name>
</gene>
<dbReference type="InterPro" id="IPR011006">
    <property type="entry name" value="CheY-like_superfamily"/>
</dbReference>
<dbReference type="SMART" id="SM00448">
    <property type="entry name" value="REC"/>
    <property type="match status" value="1"/>
</dbReference>
<feature type="domain" description="HTH luxR-type" evidence="4">
    <location>
        <begin position="145"/>
        <end position="210"/>
    </location>
</feature>
<keyword evidence="2 6" id="KW-0238">DNA-binding</keyword>
<dbReference type="Proteomes" id="UP001041814">
    <property type="component" value="Unassembled WGS sequence"/>
</dbReference>
<feature type="domain" description="Response regulatory" evidence="5">
    <location>
        <begin position="7"/>
        <end position="123"/>
    </location>
</feature>
<dbReference type="GO" id="GO:0003677">
    <property type="term" value="F:DNA binding"/>
    <property type="evidence" value="ECO:0007669"/>
    <property type="project" value="UniProtKB-KW"/>
</dbReference>
<name>A0ABS1DXT0_RUBGE</name>
<dbReference type="PROSITE" id="PS50043">
    <property type="entry name" value="HTH_LUXR_2"/>
    <property type="match status" value="1"/>
</dbReference>
<evidence type="ECO:0000256" key="3">
    <source>
        <dbReference type="PROSITE-ProRule" id="PRU00169"/>
    </source>
</evidence>
<dbReference type="InterPro" id="IPR039420">
    <property type="entry name" value="WalR-like"/>
</dbReference>
<proteinExistence type="predicted"/>
<evidence type="ECO:0000313" key="7">
    <source>
        <dbReference type="Proteomes" id="UP001041814"/>
    </source>
</evidence>
<dbReference type="InterPro" id="IPR058245">
    <property type="entry name" value="NreC/VraR/RcsB-like_REC"/>
</dbReference>